<evidence type="ECO:0000256" key="3">
    <source>
        <dbReference type="ARBA" id="ARBA00022737"/>
    </source>
</evidence>
<dbReference type="Pfam" id="PF00168">
    <property type="entry name" value="C2"/>
    <property type="match status" value="1"/>
</dbReference>
<proteinExistence type="predicted"/>
<dbReference type="CDD" id="cd04011">
    <property type="entry name" value="C2B_Ferlin"/>
    <property type="match status" value="1"/>
</dbReference>
<dbReference type="AlphaFoldDB" id="A0AA47PD86"/>
<name>A0AA47PD86_MERPO</name>
<evidence type="ECO:0000256" key="1">
    <source>
        <dbReference type="ARBA" id="ARBA00004167"/>
    </source>
</evidence>
<dbReference type="PANTHER" id="PTHR12546:SF37">
    <property type="entry name" value="FER-1-LIKE 6 (C. ELEGANS)"/>
    <property type="match status" value="1"/>
</dbReference>
<protein>
    <submittedName>
        <fullName evidence="8">Fer-1-like protein 6</fullName>
    </submittedName>
</protein>
<evidence type="ECO:0000256" key="2">
    <source>
        <dbReference type="ARBA" id="ARBA00022692"/>
    </source>
</evidence>
<dbReference type="InterPro" id="IPR035892">
    <property type="entry name" value="C2_domain_sf"/>
</dbReference>
<feature type="region of interest" description="Disordered" evidence="6">
    <location>
        <begin position="421"/>
        <end position="442"/>
    </location>
</feature>
<keyword evidence="4" id="KW-1133">Transmembrane helix</keyword>
<evidence type="ECO:0000313" key="9">
    <source>
        <dbReference type="Proteomes" id="UP001174136"/>
    </source>
</evidence>
<comment type="subcellular location">
    <subcellularLocation>
        <location evidence="1">Membrane</location>
        <topology evidence="1">Single-pass membrane protein</topology>
    </subcellularLocation>
</comment>
<sequence>MLALLSDNREELVTKRRHYLDGDLSPEEKGKGKRKKLKNGRYSSDDDDVVSLLSQCTSKKKKKKKKRKNTGLDILMELEKQGIGAVITKNNTNTKTSTNTITSTNNRSTTSNSRPITSTKNNTNTKTSTNTITSTNNRSTTSNSRPITSTKNNTNTKTSTNTITSTNNRSTTSNSRPITSTKNNTNTKTSTNTITSTNNRSTTSNSRPITSTRKAKGMFGLKVKKKKKVNTDLVLANKGALPLLSSSPPRPLILSSPPLLSTSPPLHFTSLPHLSSSSPRCPLNTRIQEGDSKPQSFQVAVNITEARQLMGENIDPSVVIEIGDERKQTSVKEGTNAPFYNEYFVFDFFAHQELFFDKVIRLSVVHCKMLRSFSVGSFKLDVGTVYRQPGHQFTNKWAVLTDPSDLSTGVKGYVKCDISVSGKGDATPPGQKASDADEQIEK</sequence>
<keyword evidence="3" id="KW-0677">Repeat</keyword>
<dbReference type="GO" id="GO:0016020">
    <property type="term" value="C:membrane"/>
    <property type="evidence" value="ECO:0007669"/>
    <property type="project" value="UniProtKB-SubCell"/>
</dbReference>
<dbReference type="SMART" id="SM00239">
    <property type="entry name" value="C2"/>
    <property type="match status" value="1"/>
</dbReference>
<feature type="region of interest" description="Disordered" evidence="6">
    <location>
        <begin position="22"/>
        <end position="47"/>
    </location>
</feature>
<gene>
    <name evidence="8" type="primary">FER1L6_1</name>
    <name evidence="8" type="ORF">N1851_002164</name>
</gene>
<keyword evidence="5" id="KW-0472">Membrane</keyword>
<dbReference type="SMART" id="SM01202">
    <property type="entry name" value="FerI"/>
    <property type="match status" value="1"/>
</dbReference>
<dbReference type="EMBL" id="JAOPHQ010000286">
    <property type="protein sequence ID" value="KAK0155437.1"/>
    <property type="molecule type" value="Genomic_DNA"/>
</dbReference>
<dbReference type="GO" id="GO:0007009">
    <property type="term" value="P:plasma membrane organization"/>
    <property type="evidence" value="ECO:0007669"/>
    <property type="project" value="TreeGrafter"/>
</dbReference>
<feature type="domain" description="C2" evidence="7">
    <location>
        <begin position="279"/>
        <end position="398"/>
    </location>
</feature>
<dbReference type="InterPro" id="IPR037720">
    <property type="entry name" value="C2B_Ferlin"/>
</dbReference>
<evidence type="ECO:0000313" key="8">
    <source>
        <dbReference type="EMBL" id="KAK0155437.1"/>
    </source>
</evidence>
<dbReference type="SUPFAM" id="SSF49562">
    <property type="entry name" value="C2 domain (Calcium/lipid-binding domain, CaLB)"/>
    <property type="match status" value="1"/>
</dbReference>
<dbReference type="Proteomes" id="UP001174136">
    <property type="component" value="Unassembled WGS sequence"/>
</dbReference>
<organism evidence="8 9">
    <name type="scientific">Merluccius polli</name>
    <name type="common">Benguela hake</name>
    <name type="synonym">Merluccius cadenati</name>
    <dbReference type="NCBI Taxonomy" id="89951"/>
    <lineage>
        <taxon>Eukaryota</taxon>
        <taxon>Metazoa</taxon>
        <taxon>Chordata</taxon>
        <taxon>Craniata</taxon>
        <taxon>Vertebrata</taxon>
        <taxon>Euteleostomi</taxon>
        <taxon>Actinopterygii</taxon>
        <taxon>Neopterygii</taxon>
        <taxon>Teleostei</taxon>
        <taxon>Neoteleostei</taxon>
        <taxon>Acanthomorphata</taxon>
        <taxon>Zeiogadaria</taxon>
        <taxon>Gadariae</taxon>
        <taxon>Gadiformes</taxon>
        <taxon>Gadoidei</taxon>
        <taxon>Merlucciidae</taxon>
        <taxon>Merluccius</taxon>
    </lineage>
</organism>
<feature type="region of interest" description="Disordered" evidence="6">
    <location>
        <begin position="89"/>
        <end position="212"/>
    </location>
</feature>
<dbReference type="InterPro" id="IPR037721">
    <property type="entry name" value="Ferlin"/>
</dbReference>
<keyword evidence="2" id="KW-0812">Transmembrane</keyword>
<dbReference type="FunFam" id="2.60.40.150:FF:000138">
    <property type="entry name" value="Fer-1-like family member 6"/>
    <property type="match status" value="1"/>
</dbReference>
<comment type="caution">
    <text evidence="8">The sequence shown here is derived from an EMBL/GenBank/DDBJ whole genome shotgun (WGS) entry which is preliminary data.</text>
</comment>
<evidence type="ECO:0000256" key="6">
    <source>
        <dbReference type="SAM" id="MobiDB-lite"/>
    </source>
</evidence>
<dbReference type="Pfam" id="PF08151">
    <property type="entry name" value="FerI"/>
    <property type="match status" value="1"/>
</dbReference>
<keyword evidence="9" id="KW-1185">Reference proteome</keyword>
<evidence type="ECO:0000256" key="4">
    <source>
        <dbReference type="ARBA" id="ARBA00022989"/>
    </source>
</evidence>
<reference evidence="8" key="1">
    <citation type="journal article" date="2023" name="Front. Mar. Sci.">
        <title>A new Merluccius polli reference genome to investigate the effects of global change in West African waters.</title>
        <authorList>
            <person name="Mateo J.L."/>
            <person name="Blanco-Fernandez C."/>
            <person name="Garcia-Vazquez E."/>
            <person name="Machado-Schiaffino G."/>
        </authorList>
    </citation>
    <scope>NUCLEOTIDE SEQUENCE</scope>
    <source>
        <strain evidence="8">C29</strain>
        <tissue evidence="8">Fin</tissue>
    </source>
</reference>
<dbReference type="PROSITE" id="PS50004">
    <property type="entry name" value="C2"/>
    <property type="match status" value="1"/>
</dbReference>
<accession>A0AA47PD86</accession>
<evidence type="ECO:0000259" key="7">
    <source>
        <dbReference type="PROSITE" id="PS50004"/>
    </source>
</evidence>
<dbReference type="Gene3D" id="2.60.40.150">
    <property type="entry name" value="C2 domain"/>
    <property type="match status" value="1"/>
</dbReference>
<evidence type="ECO:0000256" key="5">
    <source>
        <dbReference type="ARBA" id="ARBA00023136"/>
    </source>
</evidence>
<dbReference type="PANTHER" id="PTHR12546">
    <property type="entry name" value="FER-1-LIKE"/>
    <property type="match status" value="1"/>
</dbReference>
<dbReference type="InterPro" id="IPR000008">
    <property type="entry name" value="C2_dom"/>
</dbReference>
<dbReference type="InterPro" id="IPR012968">
    <property type="entry name" value="FerIin_dom"/>
</dbReference>